<protein>
    <recommendedName>
        <fullName evidence="4">SHSP domain-containing protein</fullName>
    </recommendedName>
</protein>
<dbReference type="CDD" id="cd06464">
    <property type="entry name" value="ACD_sHsps-like"/>
    <property type="match status" value="1"/>
</dbReference>
<reference evidence="2 3" key="1">
    <citation type="submission" date="2024-06" db="EMBL/GenBank/DDBJ databases">
        <title>A chromosome-level genome assembly of beet webworm, Loxostege sticticalis.</title>
        <authorList>
            <person name="Zhang Y."/>
        </authorList>
    </citation>
    <scope>NUCLEOTIDE SEQUENCE [LARGE SCALE GENOMIC DNA]</scope>
    <source>
        <strain evidence="2">AQ028</strain>
        <tissue evidence="2">Male pupae</tissue>
    </source>
</reference>
<proteinExistence type="predicted"/>
<dbReference type="InterPro" id="IPR008978">
    <property type="entry name" value="HSP20-like_chaperone"/>
</dbReference>
<dbReference type="SUPFAM" id="SSF49764">
    <property type="entry name" value="HSP20-like chaperones"/>
    <property type="match status" value="1"/>
</dbReference>
<feature type="region of interest" description="Disordered" evidence="1">
    <location>
        <begin position="163"/>
        <end position="194"/>
    </location>
</feature>
<sequence length="236" mass="26809">MFMLVLVFLGLAAAAPHYRPDHEFDLGLDDFHSSFGREFFDPNQFMREFDKEMKQFDDIMKEFQMRFPGARSTAGVVGDQYKVVIPLSGFEEKDIVVKAREGLLIVQATKKLDHGIGKNYIDVRSMPSFVDVAGFWSYENEVLTIAFPVKGGSTTLPTTTVTRGEVEPVTEEPSYSNEEVERTDANKDDNQDADIGLRTEDRDIQTNEISKVPVEATTYAVDLKNQYEFVPVHYKK</sequence>
<dbReference type="AlphaFoldDB" id="A0ABD0TNF4"/>
<comment type="caution">
    <text evidence="2">The sequence shown here is derived from an EMBL/GenBank/DDBJ whole genome shotgun (WGS) entry which is preliminary data.</text>
</comment>
<evidence type="ECO:0008006" key="4">
    <source>
        <dbReference type="Google" id="ProtNLM"/>
    </source>
</evidence>
<evidence type="ECO:0000313" key="3">
    <source>
        <dbReference type="Proteomes" id="UP001549921"/>
    </source>
</evidence>
<dbReference type="Proteomes" id="UP001549921">
    <property type="component" value="Unassembled WGS sequence"/>
</dbReference>
<organism evidence="2 3">
    <name type="scientific">Loxostege sticticalis</name>
    <name type="common">Beet webworm moth</name>
    <dbReference type="NCBI Taxonomy" id="481309"/>
    <lineage>
        <taxon>Eukaryota</taxon>
        <taxon>Metazoa</taxon>
        <taxon>Ecdysozoa</taxon>
        <taxon>Arthropoda</taxon>
        <taxon>Hexapoda</taxon>
        <taxon>Insecta</taxon>
        <taxon>Pterygota</taxon>
        <taxon>Neoptera</taxon>
        <taxon>Endopterygota</taxon>
        <taxon>Lepidoptera</taxon>
        <taxon>Glossata</taxon>
        <taxon>Ditrysia</taxon>
        <taxon>Pyraloidea</taxon>
        <taxon>Crambidae</taxon>
        <taxon>Pyraustinae</taxon>
        <taxon>Loxostege</taxon>
    </lineage>
</organism>
<feature type="compositionally biased region" description="Basic and acidic residues" evidence="1">
    <location>
        <begin position="179"/>
        <end position="194"/>
    </location>
</feature>
<accession>A0ABD0TNF4</accession>
<evidence type="ECO:0000313" key="2">
    <source>
        <dbReference type="EMBL" id="KAL0850748.1"/>
    </source>
</evidence>
<gene>
    <name evidence="2" type="ORF">ABMA28_006690</name>
</gene>
<name>A0ABD0TNF4_LOXSC</name>
<evidence type="ECO:0000256" key="1">
    <source>
        <dbReference type="SAM" id="MobiDB-lite"/>
    </source>
</evidence>
<dbReference type="EMBL" id="JBEDNZ010000002">
    <property type="protein sequence ID" value="KAL0850748.1"/>
    <property type="molecule type" value="Genomic_DNA"/>
</dbReference>